<sequence>MPRITVLPCLQPTAIRVRIVIWVLTLAFVAILVSLGSEPALALGVALAALMATVGDLVPGRLGDNR</sequence>
<dbReference type="EMBL" id="VANP01000001">
    <property type="protein sequence ID" value="TLP66516.1"/>
    <property type="molecule type" value="Genomic_DNA"/>
</dbReference>
<dbReference type="Proteomes" id="UP000309033">
    <property type="component" value="Unassembled WGS sequence"/>
</dbReference>
<organism evidence="2 3">
    <name type="scientific">Microbispora triticiradicis</name>
    <dbReference type="NCBI Taxonomy" id="2200763"/>
    <lineage>
        <taxon>Bacteria</taxon>
        <taxon>Bacillati</taxon>
        <taxon>Actinomycetota</taxon>
        <taxon>Actinomycetes</taxon>
        <taxon>Streptosporangiales</taxon>
        <taxon>Streptosporangiaceae</taxon>
        <taxon>Microbispora</taxon>
    </lineage>
</organism>
<gene>
    <name evidence="2" type="ORF">FED44_03385</name>
</gene>
<feature type="transmembrane region" description="Helical" evidence="1">
    <location>
        <begin position="41"/>
        <end position="58"/>
    </location>
</feature>
<keyword evidence="3" id="KW-1185">Reference proteome</keyword>
<keyword evidence="1" id="KW-0472">Membrane</keyword>
<protein>
    <submittedName>
        <fullName evidence="2">Uncharacterized protein</fullName>
    </submittedName>
</protein>
<evidence type="ECO:0000313" key="2">
    <source>
        <dbReference type="EMBL" id="TLP66516.1"/>
    </source>
</evidence>
<evidence type="ECO:0000313" key="3">
    <source>
        <dbReference type="Proteomes" id="UP000309033"/>
    </source>
</evidence>
<accession>A0A5R8ZNT5</accession>
<name>A0A5R8ZNT5_9ACTN</name>
<keyword evidence="1" id="KW-1133">Transmembrane helix</keyword>
<evidence type="ECO:0000256" key="1">
    <source>
        <dbReference type="SAM" id="Phobius"/>
    </source>
</evidence>
<feature type="transmembrane region" description="Helical" evidence="1">
    <location>
        <begin position="15"/>
        <end position="35"/>
    </location>
</feature>
<reference evidence="2" key="1">
    <citation type="submission" date="2019-05" db="EMBL/GenBank/DDBJ databases">
        <title>Isolation, diversity and antifungal activity of Actinobacteria from wheat.</title>
        <authorList>
            <person name="Yu B."/>
        </authorList>
    </citation>
    <scope>NUCLEOTIDE SEQUENCE [LARGE SCALE GENOMIC DNA]</scope>
    <source>
        <strain evidence="2">NEAU-HEGS1-5</strain>
    </source>
</reference>
<comment type="caution">
    <text evidence="2">The sequence shown here is derived from an EMBL/GenBank/DDBJ whole genome shotgun (WGS) entry which is preliminary data.</text>
</comment>
<proteinExistence type="predicted"/>
<dbReference type="AlphaFoldDB" id="A0A5R8ZNT5"/>
<keyword evidence="1" id="KW-0812">Transmembrane</keyword>